<evidence type="ECO:0000313" key="9">
    <source>
        <dbReference type="EMBL" id="RKP50144.1"/>
    </source>
</evidence>
<comment type="subcellular location">
    <subcellularLocation>
        <location evidence="1 7">Cell membrane</location>
        <topology evidence="1 7">Multi-pass membrane protein</topology>
    </subcellularLocation>
</comment>
<dbReference type="OrthoDB" id="9810086at2"/>
<keyword evidence="10" id="KW-1185">Reference proteome</keyword>
<dbReference type="GO" id="GO:0005886">
    <property type="term" value="C:plasma membrane"/>
    <property type="evidence" value="ECO:0007669"/>
    <property type="project" value="UniProtKB-SubCell"/>
</dbReference>
<dbReference type="Pfam" id="PF00528">
    <property type="entry name" value="BPD_transp_1"/>
    <property type="match status" value="1"/>
</dbReference>
<dbReference type="PANTHER" id="PTHR43744:SF9">
    <property type="entry name" value="POLYGALACTURONAN_RHAMNOGALACTURONAN TRANSPORT SYSTEM PERMEASE PROTEIN YTCP"/>
    <property type="match status" value="1"/>
</dbReference>
<dbReference type="PANTHER" id="PTHR43744">
    <property type="entry name" value="ABC TRANSPORTER PERMEASE PROTEIN MG189-RELATED-RELATED"/>
    <property type="match status" value="1"/>
</dbReference>
<feature type="transmembrane region" description="Helical" evidence="7">
    <location>
        <begin position="151"/>
        <end position="172"/>
    </location>
</feature>
<evidence type="ECO:0000256" key="7">
    <source>
        <dbReference type="RuleBase" id="RU363032"/>
    </source>
</evidence>
<evidence type="ECO:0000259" key="8">
    <source>
        <dbReference type="PROSITE" id="PS50928"/>
    </source>
</evidence>
<dbReference type="GO" id="GO:0055085">
    <property type="term" value="P:transmembrane transport"/>
    <property type="evidence" value="ECO:0007669"/>
    <property type="project" value="InterPro"/>
</dbReference>
<evidence type="ECO:0000256" key="4">
    <source>
        <dbReference type="ARBA" id="ARBA00022692"/>
    </source>
</evidence>
<dbReference type="AlphaFoldDB" id="A0A494XPY7"/>
<evidence type="ECO:0000256" key="6">
    <source>
        <dbReference type="ARBA" id="ARBA00023136"/>
    </source>
</evidence>
<dbReference type="PROSITE" id="PS51257">
    <property type="entry name" value="PROKAR_LIPOPROTEIN"/>
    <property type="match status" value="1"/>
</dbReference>
<keyword evidence="4 7" id="KW-0812">Transmembrane</keyword>
<keyword evidence="3" id="KW-1003">Cell membrane</keyword>
<keyword evidence="6 7" id="KW-0472">Membrane</keyword>
<keyword evidence="2 7" id="KW-0813">Transport</keyword>
<evidence type="ECO:0000256" key="1">
    <source>
        <dbReference type="ARBA" id="ARBA00004651"/>
    </source>
</evidence>
<feature type="domain" description="ABC transmembrane type-1" evidence="8">
    <location>
        <begin position="84"/>
        <end position="294"/>
    </location>
</feature>
<accession>A0A494XPY7</accession>
<comment type="caution">
    <text evidence="9">The sequence shown here is derived from an EMBL/GenBank/DDBJ whole genome shotgun (WGS) entry which is preliminary data.</text>
</comment>
<dbReference type="Proteomes" id="UP000282076">
    <property type="component" value="Unassembled WGS sequence"/>
</dbReference>
<feature type="transmembrane region" description="Helical" evidence="7">
    <location>
        <begin position="23"/>
        <end position="47"/>
    </location>
</feature>
<dbReference type="Gene3D" id="1.10.3720.10">
    <property type="entry name" value="MetI-like"/>
    <property type="match status" value="1"/>
</dbReference>
<dbReference type="SUPFAM" id="SSF161098">
    <property type="entry name" value="MetI-like"/>
    <property type="match status" value="1"/>
</dbReference>
<feature type="transmembrane region" description="Helical" evidence="7">
    <location>
        <begin position="192"/>
        <end position="213"/>
    </location>
</feature>
<dbReference type="InterPro" id="IPR035906">
    <property type="entry name" value="MetI-like_sf"/>
</dbReference>
<feature type="transmembrane region" description="Helical" evidence="7">
    <location>
        <begin position="275"/>
        <end position="294"/>
    </location>
</feature>
<feature type="transmembrane region" description="Helical" evidence="7">
    <location>
        <begin position="119"/>
        <end position="139"/>
    </location>
</feature>
<evidence type="ECO:0000313" key="10">
    <source>
        <dbReference type="Proteomes" id="UP000282076"/>
    </source>
</evidence>
<evidence type="ECO:0000256" key="2">
    <source>
        <dbReference type="ARBA" id="ARBA00022448"/>
    </source>
</evidence>
<dbReference type="InterPro" id="IPR000515">
    <property type="entry name" value="MetI-like"/>
</dbReference>
<evidence type="ECO:0000256" key="5">
    <source>
        <dbReference type="ARBA" id="ARBA00022989"/>
    </source>
</evidence>
<protein>
    <submittedName>
        <fullName evidence="9">Carbohydrate ABC transporter permease</fullName>
    </submittedName>
</protein>
<feature type="transmembrane region" description="Helical" evidence="7">
    <location>
        <begin position="84"/>
        <end position="107"/>
    </location>
</feature>
<dbReference type="CDD" id="cd06261">
    <property type="entry name" value="TM_PBP2"/>
    <property type="match status" value="1"/>
</dbReference>
<keyword evidence="5 7" id="KW-1133">Transmembrane helix</keyword>
<dbReference type="PROSITE" id="PS50928">
    <property type="entry name" value="ABC_TM1"/>
    <property type="match status" value="1"/>
</dbReference>
<reference evidence="9 10" key="1">
    <citation type="submission" date="2018-10" db="EMBL/GenBank/DDBJ databases">
        <title>Cohnella sp. M2MS4P-1, whole genome shotgun sequence.</title>
        <authorList>
            <person name="Tuo L."/>
        </authorList>
    </citation>
    <scope>NUCLEOTIDE SEQUENCE [LARGE SCALE GENOMIC DNA]</scope>
    <source>
        <strain evidence="9 10">M2MS4P-1</strain>
    </source>
</reference>
<proteinExistence type="inferred from homology"/>
<evidence type="ECO:0000256" key="3">
    <source>
        <dbReference type="ARBA" id="ARBA00022475"/>
    </source>
</evidence>
<name>A0A494XPY7_9BACL</name>
<gene>
    <name evidence="9" type="ORF">D7Z26_18385</name>
</gene>
<sequence>MAQSQSRSKSQLHYDSSKLGQSLLHVLFLLLSAACILPLVLVVAVSFSDETTVIANGFKFWPEKFSLRAYDLVFLDYMQIIRSYGVSLFVTVVGTIISLILVSLFAYPLSRSDLKYRGFFAFLIFFTMLFNGGLVPWYLVYVNYLHLMDSIWALILPLLLTPFYVIIMRTFFSTTIPSELLESAKIDGSGEWYTFMRIVLPLSLPVLATIGLFNTLNYWNDWFLSLLYIDESKNVSVQYLMYRTLNSIQYILSNSAVANGISQGGGSLDLPSKTLQMAMAVVGIGPIIFAYPFFQKFFVKGLTLGAVKG</sequence>
<dbReference type="EMBL" id="RBZM01000008">
    <property type="protein sequence ID" value="RKP50144.1"/>
    <property type="molecule type" value="Genomic_DNA"/>
</dbReference>
<organism evidence="9 10">
    <name type="scientific">Cohnella endophytica</name>
    <dbReference type="NCBI Taxonomy" id="2419778"/>
    <lineage>
        <taxon>Bacteria</taxon>
        <taxon>Bacillati</taxon>
        <taxon>Bacillota</taxon>
        <taxon>Bacilli</taxon>
        <taxon>Bacillales</taxon>
        <taxon>Paenibacillaceae</taxon>
        <taxon>Cohnella</taxon>
    </lineage>
</organism>
<comment type="similarity">
    <text evidence="7">Belongs to the binding-protein-dependent transport system permease family.</text>
</comment>